<accession>A0AAQ2DF77</accession>
<comment type="caution">
    <text evidence="1">The sequence shown here is derived from an EMBL/GenBank/DDBJ whole genome shotgun (WGS) entry which is preliminary data.</text>
</comment>
<dbReference type="Proteomes" id="UP000310574">
    <property type="component" value="Unassembled WGS sequence"/>
</dbReference>
<dbReference type="AlphaFoldDB" id="A0AAQ2DF77"/>
<evidence type="ECO:0008006" key="3">
    <source>
        <dbReference type="Google" id="ProtNLM"/>
    </source>
</evidence>
<dbReference type="EMBL" id="SSBS01000001">
    <property type="protein sequence ID" value="THF36061.1"/>
    <property type="molecule type" value="Genomic_DNA"/>
</dbReference>
<dbReference type="RefSeq" id="WP_016771644.1">
    <property type="nucleotide sequence ID" value="NZ_CP077081.1"/>
</dbReference>
<gene>
    <name evidence="1" type="ORF">E5170_01055</name>
</gene>
<sequence>MSTVEMIVKNEPLDDIVTVFALLQATPHLDMMIRRHNRDLIDEYGTLEASYARLFAAGILLEGEKGLAIKGPNWKPPKFMTEKRYI</sequence>
<protein>
    <recommendedName>
        <fullName evidence="3">Immunity protein</fullName>
    </recommendedName>
</protein>
<evidence type="ECO:0000313" key="2">
    <source>
        <dbReference type="Proteomes" id="UP000310574"/>
    </source>
</evidence>
<evidence type="ECO:0000313" key="1">
    <source>
        <dbReference type="EMBL" id="THF36061.1"/>
    </source>
</evidence>
<name>A0AAQ2DF77_9PSED</name>
<organism evidence="1 2">
    <name type="scientific">Pseudomonas atacamensis</name>
    <dbReference type="NCBI Taxonomy" id="2565368"/>
    <lineage>
        <taxon>Bacteria</taxon>
        <taxon>Pseudomonadati</taxon>
        <taxon>Pseudomonadota</taxon>
        <taxon>Gammaproteobacteria</taxon>
        <taxon>Pseudomonadales</taxon>
        <taxon>Pseudomonadaceae</taxon>
        <taxon>Pseudomonas</taxon>
    </lineage>
</organism>
<proteinExistence type="predicted"/>
<reference evidence="1 2" key="1">
    <citation type="submission" date="2019-04" db="EMBL/GenBank/DDBJ databases">
        <title>Draft genome sequence of Pseudomonas sp. M7D1 isolated from rhizosphere of plant the flowery desert.</title>
        <authorList>
            <person name="Poblete-Morales M."/>
            <person name="Plaza N."/>
            <person name="Corsini G."/>
            <person name="Silva E."/>
        </authorList>
    </citation>
    <scope>NUCLEOTIDE SEQUENCE [LARGE SCALE GENOMIC DNA]</scope>
    <source>
        <strain evidence="1 2">M7D1</strain>
    </source>
</reference>